<name>A0A4Y8P8N3_9BACT</name>
<keyword evidence="3" id="KW-1185">Reference proteome</keyword>
<dbReference type="Proteomes" id="UP000297713">
    <property type="component" value="Unassembled WGS sequence"/>
</dbReference>
<dbReference type="RefSeq" id="WP_134440692.1">
    <property type="nucleotide sequence ID" value="NZ_LXQC01000165.1"/>
</dbReference>
<evidence type="ECO:0000259" key="1">
    <source>
        <dbReference type="Pfam" id="PF04168"/>
    </source>
</evidence>
<proteinExistence type="predicted"/>
<accession>A0A4Y8P8N3</accession>
<reference evidence="2 3" key="1">
    <citation type="submission" date="2016-05" db="EMBL/GenBank/DDBJ databases">
        <title>Diversity and Homogeneity among Thermoacidophilic Verrucomicrobia Methanotrophs Linked with Geographical Origin.</title>
        <authorList>
            <person name="Erikstad H.-A."/>
            <person name="Smestad N.B."/>
            <person name="Ceballos R.M."/>
            <person name="Birkeland N.-K."/>
        </authorList>
    </citation>
    <scope>NUCLEOTIDE SEQUENCE [LARGE SCALE GENOMIC DNA]</scope>
    <source>
        <strain evidence="2 3">Phi</strain>
    </source>
</reference>
<evidence type="ECO:0000313" key="3">
    <source>
        <dbReference type="Proteomes" id="UP000297713"/>
    </source>
</evidence>
<organism evidence="2 3">
    <name type="scientific">Methylacidiphilum caldifontis</name>
    <dbReference type="NCBI Taxonomy" id="2795386"/>
    <lineage>
        <taxon>Bacteria</taxon>
        <taxon>Pseudomonadati</taxon>
        <taxon>Verrucomicrobiota</taxon>
        <taxon>Methylacidiphilae</taxon>
        <taxon>Methylacidiphilales</taxon>
        <taxon>Methylacidiphilaceae</taxon>
        <taxon>Methylacidiphilum (ex Ratnadevi et al. 2023)</taxon>
    </lineage>
</organism>
<dbReference type="EMBL" id="LXQC01000165">
    <property type="protein sequence ID" value="TFE66989.1"/>
    <property type="molecule type" value="Genomic_DNA"/>
</dbReference>
<dbReference type="Pfam" id="PF04168">
    <property type="entry name" value="Alpha-E"/>
    <property type="match status" value="1"/>
</dbReference>
<feature type="domain" description="DUF403" evidence="1">
    <location>
        <begin position="1"/>
        <end position="297"/>
    </location>
</feature>
<protein>
    <recommendedName>
        <fullName evidence="1">DUF403 domain-containing protein</fullName>
    </recommendedName>
</protein>
<comment type="caution">
    <text evidence="2">The sequence shown here is derived from an EMBL/GenBank/DDBJ whole genome shotgun (WGS) entry which is preliminary data.</text>
</comment>
<dbReference type="AlphaFoldDB" id="A0A4Y8P8N3"/>
<dbReference type="OrthoDB" id="9803532at2"/>
<dbReference type="InterPro" id="IPR007296">
    <property type="entry name" value="DUF403"/>
</dbReference>
<gene>
    <name evidence="2" type="ORF">A7Q10_01680</name>
</gene>
<sequence>MSGQRIENIYWTARYIERALVSLNVCQSYLGYGLEASAEKWSCCWERIKKGLRIFNRGPIQGELSSTLFFVLFDPDNPLSSLCSLFSARENAKILRDWLPLPLWEYLNSAYFLLSSTTASSCFQLSCYPLIKEVIEKILIMRQLQDYLFEEEPFLLWLKIGEYIEKVGNYAAFFFAYHPEENKDDPPYEEWEAFLNSFFIRDLLKKKIGMNELSYEKTALYILSSSLYPYSILSLLDKVLHCLGVLSQQWDIELPQIQTKELFSKVLEQAKNGITAERSKKIFLDIQIECNTIHQSLLSSLG</sequence>
<evidence type="ECO:0000313" key="2">
    <source>
        <dbReference type="EMBL" id="TFE66989.1"/>
    </source>
</evidence>